<evidence type="ECO:0000313" key="3">
    <source>
        <dbReference type="Proteomes" id="UP000219412"/>
    </source>
</evidence>
<feature type="compositionally biased region" description="Acidic residues" evidence="1">
    <location>
        <begin position="20"/>
        <end position="37"/>
    </location>
</feature>
<keyword evidence="3" id="KW-1185">Reference proteome</keyword>
<reference evidence="3" key="1">
    <citation type="submission" date="2017-08" db="EMBL/GenBank/DDBJ databases">
        <authorList>
            <person name="Varghese N."/>
            <person name="Submissions S."/>
        </authorList>
    </citation>
    <scope>NUCLEOTIDE SEQUENCE [LARGE SCALE GENOMIC DNA]</scope>
    <source>
        <strain evidence="3">DSM 23173</strain>
    </source>
</reference>
<evidence type="ECO:0000313" key="2">
    <source>
        <dbReference type="EMBL" id="SOC39081.1"/>
    </source>
</evidence>
<evidence type="ECO:0000256" key="1">
    <source>
        <dbReference type="SAM" id="MobiDB-lite"/>
    </source>
</evidence>
<proteinExistence type="predicted"/>
<dbReference type="AlphaFoldDB" id="A0A285UFM8"/>
<feature type="region of interest" description="Disordered" evidence="1">
    <location>
        <begin position="20"/>
        <end position="81"/>
    </location>
</feature>
<organism evidence="2 3">
    <name type="scientific">Salinicoccus kekensis</name>
    <dbReference type="NCBI Taxonomy" id="714307"/>
    <lineage>
        <taxon>Bacteria</taxon>
        <taxon>Bacillati</taxon>
        <taxon>Bacillota</taxon>
        <taxon>Bacilli</taxon>
        <taxon>Bacillales</taxon>
        <taxon>Staphylococcaceae</taxon>
        <taxon>Salinicoccus</taxon>
    </lineage>
</organism>
<dbReference type="PROSITE" id="PS51257">
    <property type="entry name" value="PROKAR_LIPOPROTEIN"/>
    <property type="match status" value="1"/>
</dbReference>
<feature type="compositionally biased region" description="Acidic residues" evidence="1">
    <location>
        <begin position="45"/>
        <end position="64"/>
    </location>
</feature>
<dbReference type="Proteomes" id="UP000219412">
    <property type="component" value="Unassembled WGS sequence"/>
</dbReference>
<feature type="compositionally biased region" description="Acidic residues" evidence="1">
    <location>
        <begin position="72"/>
        <end position="81"/>
    </location>
</feature>
<dbReference type="RefSeq" id="WP_097039186.1">
    <property type="nucleotide sequence ID" value="NZ_OBQF01000001.1"/>
</dbReference>
<dbReference type="EMBL" id="OBQF01000001">
    <property type="protein sequence ID" value="SOC39081.1"/>
    <property type="molecule type" value="Genomic_DNA"/>
</dbReference>
<name>A0A285UFM8_9STAP</name>
<gene>
    <name evidence="2" type="ORF">SAMN05878391_0705</name>
</gene>
<accession>A0A285UFM8</accession>
<protein>
    <submittedName>
        <fullName evidence="2">Uncharacterized protein</fullName>
    </submittedName>
</protein>
<sequence>MKKFLLAGGLASVLVLGACGEDEPNIGEDEELGEDAENVDHGTSDQDEADNETGEETQDIDEATGGETGEGQSEEEAEDAQ</sequence>